<dbReference type="PANTHER" id="PTHR40942">
    <property type="match status" value="1"/>
</dbReference>
<evidence type="ECO:0000313" key="10">
    <source>
        <dbReference type="EMBL" id="AMO37682.1"/>
    </source>
</evidence>
<keyword evidence="8" id="KW-0732">Signal</keyword>
<dbReference type="Pfam" id="PF13442">
    <property type="entry name" value="Cytochrome_CBB3"/>
    <property type="match status" value="1"/>
</dbReference>
<evidence type="ECO:0000256" key="5">
    <source>
        <dbReference type="ARBA" id="ARBA00023004"/>
    </source>
</evidence>
<dbReference type="PANTHER" id="PTHR40942:SF4">
    <property type="entry name" value="CYTOCHROME C5"/>
    <property type="match status" value="1"/>
</dbReference>
<evidence type="ECO:0000313" key="11">
    <source>
        <dbReference type="Proteomes" id="UP000036902"/>
    </source>
</evidence>
<keyword evidence="2 6" id="KW-0349">Heme</keyword>
<gene>
    <name evidence="10" type="ORF">AC731_012445</name>
</gene>
<evidence type="ECO:0000256" key="8">
    <source>
        <dbReference type="SAM" id="SignalP"/>
    </source>
</evidence>
<dbReference type="GO" id="GO:0005506">
    <property type="term" value="F:iron ion binding"/>
    <property type="evidence" value="ECO:0007669"/>
    <property type="project" value="InterPro"/>
</dbReference>
<keyword evidence="11" id="KW-1185">Reference proteome</keyword>
<evidence type="ECO:0000256" key="2">
    <source>
        <dbReference type="ARBA" id="ARBA00022617"/>
    </source>
</evidence>
<reference evidence="11" key="1">
    <citation type="submission" date="2016-03" db="EMBL/GenBank/DDBJ databases">
        <authorList>
            <person name="Ma C."/>
            <person name="Zhou S."/>
            <person name="Yang G."/>
        </authorList>
    </citation>
    <scope>NUCLEOTIDE SEQUENCE [LARGE SCALE GENOMIC DNA]</scope>
    <source>
        <strain evidence="11">SgZ-1</strain>
    </source>
</reference>
<dbReference type="RefSeq" id="WP_048706526.1">
    <property type="nucleotide sequence ID" value="NZ_CP014646.1"/>
</dbReference>
<proteinExistence type="predicted"/>
<dbReference type="EMBL" id="CP014646">
    <property type="protein sequence ID" value="AMO37682.1"/>
    <property type="molecule type" value="Genomic_DNA"/>
</dbReference>
<dbReference type="PROSITE" id="PS51257">
    <property type="entry name" value="PROKAR_LIPOPROTEIN"/>
    <property type="match status" value="1"/>
</dbReference>
<dbReference type="GO" id="GO:0009055">
    <property type="term" value="F:electron transfer activity"/>
    <property type="evidence" value="ECO:0007669"/>
    <property type="project" value="InterPro"/>
</dbReference>
<dbReference type="STRING" id="1134435.AC731_012445"/>
<keyword evidence="5 6" id="KW-0408">Iron</keyword>
<evidence type="ECO:0000256" key="3">
    <source>
        <dbReference type="ARBA" id="ARBA00022723"/>
    </source>
</evidence>
<dbReference type="PROSITE" id="PS51007">
    <property type="entry name" value="CYTC"/>
    <property type="match status" value="1"/>
</dbReference>
<protein>
    <submittedName>
        <fullName evidence="10">Cytochrome C</fullName>
    </submittedName>
</protein>
<keyword evidence="1" id="KW-0813">Transport</keyword>
<accession>A0A127K6W1</accession>
<feature type="region of interest" description="Disordered" evidence="7">
    <location>
        <begin position="27"/>
        <end position="51"/>
    </location>
</feature>
<evidence type="ECO:0000256" key="1">
    <source>
        <dbReference type="ARBA" id="ARBA00022448"/>
    </source>
</evidence>
<feature type="chain" id="PRO_5007797964" evidence="8">
    <location>
        <begin position="18"/>
        <end position="140"/>
    </location>
</feature>
<organism evidence="10 11">
    <name type="scientific">Thauera humireducens</name>
    <dbReference type="NCBI Taxonomy" id="1134435"/>
    <lineage>
        <taxon>Bacteria</taxon>
        <taxon>Pseudomonadati</taxon>
        <taxon>Pseudomonadota</taxon>
        <taxon>Betaproteobacteria</taxon>
        <taxon>Rhodocyclales</taxon>
        <taxon>Zoogloeaceae</taxon>
        <taxon>Thauera</taxon>
    </lineage>
</organism>
<dbReference type="Proteomes" id="UP000036902">
    <property type="component" value="Chromosome"/>
</dbReference>
<dbReference type="AlphaFoldDB" id="A0A127K6W1"/>
<evidence type="ECO:0000256" key="7">
    <source>
        <dbReference type="SAM" id="MobiDB-lite"/>
    </source>
</evidence>
<dbReference type="InterPro" id="IPR036909">
    <property type="entry name" value="Cyt_c-like_dom_sf"/>
</dbReference>
<dbReference type="PRINTS" id="PR00607">
    <property type="entry name" value="CYTCHROMECIE"/>
</dbReference>
<dbReference type="Gene3D" id="1.10.760.10">
    <property type="entry name" value="Cytochrome c-like domain"/>
    <property type="match status" value="1"/>
</dbReference>
<name>A0A127K6W1_9RHOO</name>
<dbReference type="SUPFAM" id="SSF46626">
    <property type="entry name" value="Cytochrome c"/>
    <property type="match status" value="1"/>
</dbReference>
<dbReference type="GO" id="GO:0020037">
    <property type="term" value="F:heme binding"/>
    <property type="evidence" value="ECO:0007669"/>
    <property type="project" value="InterPro"/>
</dbReference>
<dbReference type="InterPro" id="IPR009056">
    <property type="entry name" value="Cyt_c-like_dom"/>
</dbReference>
<sequence length="140" mass="13580">MKKTPLILASVLSVLLAACGGQDSGSSAGSAPAPTAAAPAAAPAPAAPAPVAAAPANAAGESIYKKTCALCHAAGVAGAPLPGNKDEWAPRIAQGKDTLYKHAIEGFTGAKGMMPARGGAATLSDDDVKAAVDFMVAKSQ</sequence>
<feature type="signal peptide" evidence="8">
    <location>
        <begin position="1"/>
        <end position="17"/>
    </location>
</feature>
<keyword evidence="3 6" id="KW-0479">Metal-binding</keyword>
<evidence type="ECO:0000256" key="6">
    <source>
        <dbReference type="PROSITE-ProRule" id="PRU00433"/>
    </source>
</evidence>
<keyword evidence="4" id="KW-0249">Electron transport</keyword>
<dbReference type="InterPro" id="IPR002323">
    <property type="entry name" value="Cyt_CIE"/>
</dbReference>
<dbReference type="KEGG" id="thu:AC731_012445"/>
<evidence type="ECO:0000259" key="9">
    <source>
        <dbReference type="PROSITE" id="PS51007"/>
    </source>
</evidence>
<feature type="domain" description="Cytochrome c" evidence="9">
    <location>
        <begin position="55"/>
        <end position="139"/>
    </location>
</feature>
<evidence type="ECO:0000256" key="4">
    <source>
        <dbReference type="ARBA" id="ARBA00022982"/>
    </source>
</evidence>